<dbReference type="Proteomes" id="UP001457282">
    <property type="component" value="Unassembled WGS sequence"/>
</dbReference>
<dbReference type="EMBL" id="JBEDUW010000003">
    <property type="protein sequence ID" value="KAK9939106.1"/>
    <property type="molecule type" value="Genomic_DNA"/>
</dbReference>
<accession>A0AAW1XQB5</accession>
<protein>
    <submittedName>
        <fullName evidence="2">Uncharacterized protein</fullName>
    </submittedName>
</protein>
<reference evidence="2 3" key="1">
    <citation type="journal article" date="2023" name="G3 (Bethesda)">
        <title>A chromosome-length genome assembly and annotation of blackberry (Rubus argutus, cv. 'Hillquist').</title>
        <authorList>
            <person name="Bruna T."/>
            <person name="Aryal R."/>
            <person name="Dudchenko O."/>
            <person name="Sargent D.J."/>
            <person name="Mead D."/>
            <person name="Buti M."/>
            <person name="Cavallini A."/>
            <person name="Hytonen T."/>
            <person name="Andres J."/>
            <person name="Pham M."/>
            <person name="Weisz D."/>
            <person name="Mascagni F."/>
            <person name="Usai G."/>
            <person name="Natali L."/>
            <person name="Bassil N."/>
            <person name="Fernandez G.E."/>
            <person name="Lomsadze A."/>
            <person name="Armour M."/>
            <person name="Olukolu B."/>
            <person name="Poorten T."/>
            <person name="Britton C."/>
            <person name="Davik J."/>
            <person name="Ashrafi H."/>
            <person name="Aiden E.L."/>
            <person name="Borodovsky M."/>
            <person name="Worthington M."/>
        </authorList>
    </citation>
    <scope>NUCLEOTIDE SEQUENCE [LARGE SCALE GENOMIC DNA]</scope>
    <source>
        <strain evidence="2">PI 553951</strain>
    </source>
</reference>
<organism evidence="2 3">
    <name type="scientific">Rubus argutus</name>
    <name type="common">Southern blackberry</name>
    <dbReference type="NCBI Taxonomy" id="59490"/>
    <lineage>
        <taxon>Eukaryota</taxon>
        <taxon>Viridiplantae</taxon>
        <taxon>Streptophyta</taxon>
        <taxon>Embryophyta</taxon>
        <taxon>Tracheophyta</taxon>
        <taxon>Spermatophyta</taxon>
        <taxon>Magnoliopsida</taxon>
        <taxon>eudicotyledons</taxon>
        <taxon>Gunneridae</taxon>
        <taxon>Pentapetalae</taxon>
        <taxon>rosids</taxon>
        <taxon>fabids</taxon>
        <taxon>Rosales</taxon>
        <taxon>Rosaceae</taxon>
        <taxon>Rosoideae</taxon>
        <taxon>Rosoideae incertae sedis</taxon>
        <taxon>Rubus</taxon>
    </lineage>
</organism>
<evidence type="ECO:0000313" key="2">
    <source>
        <dbReference type="EMBL" id="KAK9939106.1"/>
    </source>
</evidence>
<sequence length="120" mass="12797">MAGQLGGSTPVVEGDGEVNASGPLGLRSSCGLTELSLEERVWWGWNVDSVSDDWAEMGLPASKRGADLLVRGAVVRWFCGEIAEKVERLIMVDGGSGQRTRVEEERRSCCSFAAVVVVGV</sequence>
<proteinExistence type="predicted"/>
<keyword evidence="3" id="KW-1185">Reference proteome</keyword>
<evidence type="ECO:0000256" key="1">
    <source>
        <dbReference type="SAM" id="MobiDB-lite"/>
    </source>
</evidence>
<gene>
    <name evidence="2" type="ORF">M0R45_015815</name>
</gene>
<feature type="region of interest" description="Disordered" evidence="1">
    <location>
        <begin position="1"/>
        <end position="24"/>
    </location>
</feature>
<dbReference type="AlphaFoldDB" id="A0AAW1XQB5"/>
<evidence type="ECO:0000313" key="3">
    <source>
        <dbReference type="Proteomes" id="UP001457282"/>
    </source>
</evidence>
<name>A0AAW1XQB5_RUBAR</name>
<comment type="caution">
    <text evidence="2">The sequence shown here is derived from an EMBL/GenBank/DDBJ whole genome shotgun (WGS) entry which is preliminary data.</text>
</comment>